<reference evidence="2 3" key="1">
    <citation type="submission" date="2018-06" db="EMBL/GenBank/DDBJ databases">
        <title>Noncontiguous genome sequence of Ruminococcaceae bacterium ASD2818.</title>
        <authorList>
            <person name="Chaplin A.V."/>
            <person name="Sokolova S.R."/>
            <person name="Kochetkova T.O."/>
            <person name="Goltsov A.Y."/>
            <person name="Trofimov D.Y."/>
            <person name="Efimov B.A."/>
        </authorList>
    </citation>
    <scope>NUCLEOTIDE SEQUENCE [LARGE SCALE GENOMIC DNA]</scope>
    <source>
        <strain evidence="2 3">ASD2818</strain>
    </source>
</reference>
<organism evidence="2 3">
    <name type="scientific">Hydrogeniiclostridium mannosilyticum</name>
    <dbReference type="NCBI Taxonomy" id="2764322"/>
    <lineage>
        <taxon>Bacteria</taxon>
        <taxon>Bacillati</taxon>
        <taxon>Bacillota</taxon>
        <taxon>Clostridia</taxon>
        <taxon>Eubacteriales</taxon>
        <taxon>Acutalibacteraceae</taxon>
        <taxon>Hydrogeniiclostridium</taxon>
    </lineage>
</organism>
<accession>A0A328UE58</accession>
<sequence>MEKAFAYICAASDAAPRLLKRYCRKVYELGYVPICPKLSEAQYLQPDNADEKRDFHSIARQKLGRCRMLVVCGNEISHSMSAEIGAAEKRNLICTTLDGLAKIKEADENGGL</sequence>
<protein>
    <recommendedName>
        <fullName evidence="1">DUF7768 domain-containing protein</fullName>
    </recommendedName>
</protein>
<dbReference type="RefSeq" id="WP_112331353.1">
    <property type="nucleotide sequence ID" value="NZ_QLYR01000001.1"/>
</dbReference>
<evidence type="ECO:0000259" key="1">
    <source>
        <dbReference type="Pfam" id="PF24963"/>
    </source>
</evidence>
<dbReference type="Pfam" id="PF24963">
    <property type="entry name" value="DUF7768"/>
    <property type="match status" value="1"/>
</dbReference>
<name>A0A328UE58_9FIRM</name>
<keyword evidence="3" id="KW-1185">Reference proteome</keyword>
<evidence type="ECO:0000313" key="2">
    <source>
        <dbReference type="EMBL" id="RAQ30157.1"/>
    </source>
</evidence>
<comment type="caution">
    <text evidence="2">The sequence shown here is derived from an EMBL/GenBank/DDBJ whole genome shotgun (WGS) entry which is preliminary data.</text>
</comment>
<gene>
    <name evidence="2" type="ORF">DPQ25_01205</name>
</gene>
<proteinExistence type="predicted"/>
<dbReference type="EMBL" id="QLYR01000001">
    <property type="protein sequence ID" value="RAQ30157.1"/>
    <property type="molecule type" value="Genomic_DNA"/>
</dbReference>
<dbReference type="Proteomes" id="UP000249377">
    <property type="component" value="Unassembled WGS sequence"/>
</dbReference>
<dbReference type="InterPro" id="IPR056670">
    <property type="entry name" value="DUF7768"/>
</dbReference>
<dbReference type="Gene3D" id="3.40.50.10400">
    <property type="entry name" value="Hypothetical protein PA1492"/>
    <property type="match status" value="1"/>
</dbReference>
<feature type="domain" description="DUF7768" evidence="1">
    <location>
        <begin position="18"/>
        <end position="92"/>
    </location>
</feature>
<dbReference type="AlphaFoldDB" id="A0A328UE58"/>
<evidence type="ECO:0000313" key="3">
    <source>
        <dbReference type="Proteomes" id="UP000249377"/>
    </source>
</evidence>